<comment type="caution">
    <text evidence="1">The sequence shown here is derived from an EMBL/GenBank/DDBJ whole genome shotgun (WGS) entry which is preliminary data.</text>
</comment>
<name>A0ABT3CY53_9BACT</name>
<proteinExistence type="predicted"/>
<dbReference type="InterPro" id="IPR025563">
    <property type="entry name" value="DUF4286"/>
</dbReference>
<keyword evidence="2" id="KW-1185">Reference proteome</keyword>
<accession>A0ABT3CY53</accession>
<protein>
    <submittedName>
        <fullName evidence="1">DUF4286 family protein</fullName>
    </submittedName>
</protein>
<gene>
    <name evidence="1" type="ORF">N7U62_17840</name>
</gene>
<reference evidence="1 2" key="1">
    <citation type="submission" date="2022-10" db="EMBL/GenBank/DDBJ databases">
        <title>Comparative genomics and taxonomic characterization of three novel marine species of genus Reichenbachiella exhibiting antioxidant and polysaccharide degradation activities.</title>
        <authorList>
            <person name="Muhammad N."/>
            <person name="Lee Y.-J."/>
            <person name="Ko J."/>
            <person name="Kim S.-G."/>
        </authorList>
    </citation>
    <scope>NUCLEOTIDE SEQUENCE [LARGE SCALE GENOMIC DNA]</scope>
    <source>
        <strain evidence="1 2">ABR2-5</strain>
    </source>
</reference>
<dbReference type="Proteomes" id="UP001300692">
    <property type="component" value="Unassembled WGS sequence"/>
</dbReference>
<dbReference type="Pfam" id="PF14114">
    <property type="entry name" value="DUF4286"/>
    <property type="match status" value="1"/>
</dbReference>
<sequence>MVLYNVTMNVDKGIEEDWLNWMKEVHVKDVLATGFFSDCKVFQLMSEEPQGTTYAFQYFAKSAKDIQAYQDQHGAKLQMDVISRYGDKVMSFRTLLKHVHSHSKSK</sequence>
<dbReference type="RefSeq" id="WP_264139425.1">
    <property type="nucleotide sequence ID" value="NZ_JAOYOD010000001.1"/>
</dbReference>
<evidence type="ECO:0000313" key="1">
    <source>
        <dbReference type="EMBL" id="MCV9388552.1"/>
    </source>
</evidence>
<dbReference type="EMBL" id="JAOYOD010000001">
    <property type="protein sequence ID" value="MCV9388552.1"/>
    <property type="molecule type" value="Genomic_DNA"/>
</dbReference>
<organism evidence="1 2">
    <name type="scientific">Reichenbachiella ulvae</name>
    <dbReference type="NCBI Taxonomy" id="2980104"/>
    <lineage>
        <taxon>Bacteria</taxon>
        <taxon>Pseudomonadati</taxon>
        <taxon>Bacteroidota</taxon>
        <taxon>Cytophagia</taxon>
        <taxon>Cytophagales</taxon>
        <taxon>Reichenbachiellaceae</taxon>
        <taxon>Reichenbachiella</taxon>
    </lineage>
</organism>
<evidence type="ECO:0000313" key="2">
    <source>
        <dbReference type="Proteomes" id="UP001300692"/>
    </source>
</evidence>